<organism evidence="2 3">
    <name type="scientific">Paenibacillus solisilvae</name>
    <dbReference type="NCBI Taxonomy" id="2486751"/>
    <lineage>
        <taxon>Bacteria</taxon>
        <taxon>Bacillati</taxon>
        <taxon>Bacillota</taxon>
        <taxon>Bacilli</taxon>
        <taxon>Bacillales</taxon>
        <taxon>Paenibacillaceae</taxon>
        <taxon>Paenibacillus</taxon>
    </lineage>
</organism>
<keyword evidence="1" id="KW-0472">Membrane</keyword>
<dbReference type="Proteomes" id="UP001596047">
    <property type="component" value="Unassembled WGS sequence"/>
</dbReference>
<sequence length="102" mass="10821">MLADEVIDVIGYILAGAIVGGLVLYLLRVNSRIAQIGIDSLAVLAYLGFFAEAASSVVKTLADDTVFMTQVHDVLLSPVFLISGGYLGPYGLCFLLSLVRGR</sequence>
<dbReference type="RefSeq" id="WP_379186550.1">
    <property type="nucleotide sequence ID" value="NZ_JBHSOW010000015.1"/>
</dbReference>
<reference evidence="3" key="1">
    <citation type="journal article" date="2019" name="Int. J. Syst. Evol. Microbiol.">
        <title>The Global Catalogue of Microorganisms (GCM) 10K type strain sequencing project: providing services to taxonomists for standard genome sequencing and annotation.</title>
        <authorList>
            <consortium name="The Broad Institute Genomics Platform"/>
            <consortium name="The Broad Institute Genome Sequencing Center for Infectious Disease"/>
            <person name="Wu L."/>
            <person name="Ma J."/>
        </authorList>
    </citation>
    <scope>NUCLEOTIDE SEQUENCE [LARGE SCALE GENOMIC DNA]</scope>
    <source>
        <strain evidence="3">CGMCC 1.3240</strain>
    </source>
</reference>
<proteinExistence type="predicted"/>
<dbReference type="EMBL" id="JBHSOW010000015">
    <property type="protein sequence ID" value="MFC5648087.1"/>
    <property type="molecule type" value="Genomic_DNA"/>
</dbReference>
<gene>
    <name evidence="2" type="ORF">ACFPYJ_02955</name>
</gene>
<evidence type="ECO:0000313" key="2">
    <source>
        <dbReference type="EMBL" id="MFC5648087.1"/>
    </source>
</evidence>
<feature type="transmembrane region" description="Helical" evidence="1">
    <location>
        <begin position="78"/>
        <end position="99"/>
    </location>
</feature>
<name>A0ABW0VQC6_9BACL</name>
<protein>
    <submittedName>
        <fullName evidence="2">Uncharacterized protein</fullName>
    </submittedName>
</protein>
<comment type="caution">
    <text evidence="2">The sequence shown here is derived from an EMBL/GenBank/DDBJ whole genome shotgun (WGS) entry which is preliminary data.</text>
</comment>
<accession>A0ABW0VQC6</accession>
<feature type="transmembrane region" description="Helical" evidence="1">
    <location>
        <begin position="6"/>
        <end position="27"/>
    </location>
</feature>
<keyword evidence="1" id="KW-0812">Transmembrane</keyword>
<evidence type="ECO:0000256" key="1">
    <source>
        <dbReference type="SAM" id="Phobius"/>
    </source>
</evidence>
<keyword evidence="3" id="KW-1185">Reference proteome</keyword>
<keyword evidence="1" id="KW-1133">Transmembrane helix</keyword>
<feature type="transmembrane region" description="Helical" evidence="1">
    <location>
        <begin position="39"/>
        <end position="58"/>
    </location>
</feature>
<evidence type="ECO:0000313" key="3">
    <source>
        <dbReference type="Proteomes" id="UP001596047"/>
    </source>
</evidence>